<accession>F3Z150</accession>
<feature type="region of interest" description="Disordered" evidence="1">
    <location>
        <begin position="190"/>
        <end position="211"/>
    </location>
</feature>
<keyword evidence="4" id="KW-1185">Reference proteome</keyword>
<sequence>MLENVSSFLDPVFIAPYKAALALSGDALVAFILGTLALVVITTVIGELTMAGVYWLNRRHFASLRRDMITHNNLSLQALAQKDKVSFTACNRLANEFFGRNLFSGFTLFASSLWPAVFALAWMGSRFGAIVVPLWGFELRYPALFVPLYVLARIGFGLTKKRIWPFTRITAWISRNEDCGEKLMTISDLLPKEPDETGKTDKPGKASDTPA</sequence>
<dbReference type="AlphaFoldDB" id="F3Z150"/>
<dbReference type="STRING" id="690850.Desaf_1612"/>
<keyword evidence="2" id="KW-0472">Membrane</keyword>
<keyword evidence="2" id="KW-0812">Transmembrane</keyword>
<evidence type="ECO:0000313" key="4">
    <source>
        <dbReference type="Proteomes" id="UP000007844"/>
    </source>
</evidence>
<feature type="compositionally biased region" description="Basic and acidic residues" evidence="1">
    <location>
        <begin position="190"/>
        <end position="205"/>
    </location>
</feature>
<dbReference type="KEGG" id="daf:Desaf_1612"/>
<dbReference type="HOGENOM" id="CLU_102105_0_0_7"/>
<feature type="transmembrane region" description="Helical" evidence="2">
    <location>
        <begin position="102"/>
        <end position="121"/>
    </location>
</feature>
<organism evidence="3 4">
    <name type="scientific">Desulfocurvibacter africanus subsp. africanus str. Walvis Bay</name>
    <dbReference type="NCBI Taxonomy" id="690850"/>
    <lineage>
        <taxon>Bacteria</taxon>
        <taxon>Pseudomonadati</taxon>
        <taxon>Thermodesulfobacteriota</taxon>
        <taxon>Desulfovibrionia</taxon>
        <taxon>Desulfovibrionales</taxon>
        <taxon>Desulfovibrionaceae</taxon>
        <taxon>Desulfocurvibacter</taxon>
    </lineage>
</organism>
<dbReference type="eggNOG" id="ENOG5032SDN">
    <property type="taxonomic scope" value="Bacteria"/>
</dbReference>
<evidence type="ECO:0000313" key="3">
    <source>
        <dbReference type="EMBL" id="EGJ49948.1"/>
    </source>
</evidence>
<protein>
    <recommendedName>
        <fullName evidence="5">DUF106 domain-containing protein</fullName>
    </recommendedName>
</protein>
<gene>
    <name evidence="3" type="ORF">Desaf_1612</name>
</gene>
<name>F3Z150_DESAF</name>
<keyword evidence="2" id="KW-1133">Transmembrane helix</keyword>
<proteinExistence type="predicted"/>
<evidence type="ECO:0000256" key="1">
    <source>
        <dbReference type="SAM" id="MobiDB-lite"/>
    </source>
</evidence>
<dbReference type="Proteomes" id="UP000007844">
    <property type="component" value="Chromosome"/>
</dbReference>
<evidence type="ECO:0008006" key="5">
    <source>
        <dbReference type="Google" id="ProtNLM"/>
    </source>
</evidence>
<feature type="transmembrane region" description="Helical" evidence="2">
    <location>
        <begin position="27"/>
        <end position="56"/>
    </location>
</feature>
<dbReference type="EMBL" id="CP003221">
    <property type="protein sequence ID" value="EGJ49948.1"/>
    <property type="molecule type" value="Genomic_DNA"/>
</dbReference>
<reference evidence="3 4" key="1">
    <citation type="journal article" date="2011" name="J. Bacteriol.">
        <title>Genome sequence of the mercury-methylating and pleomorphic Desulfovibrio africanus Strain Walvis Bay.</title>
        <authorList>
            <person name="Brown S.D."/>
            <person name="Wall J.D."/>
            <person name="Kucken A.M."/>
            <person name="Gilmour C.C."/>
            <person name="Podar M."/>
            <person name="Brandt C.C."/>
            <person name="Teshima H."/>
            <person name="Detter J.C."/>
            <person name="Han C.S."/>
            <person name="Land M.L."/>
            <person name="Lucas S."/>
            <person name="Han J."/>
            <person name="Pennacchio L."/>
            <person name="Nolan M."/>
            <person name="Pitluck S."/>
            <person name="Woyke T."/>
            <person name="Goodwin L."/>
            <person name="Palumbo A.V."/>
            <person name="Elias D.A."/>
        </authorList>
    </citation>
    <scope>NUCLEOTIDE SEQUENCE [LARGE SCALE GENOMIC DNA]</scope>
    <source>
        <strain evidence="3 4">Walvis Bay</strain>
    </source>
</reference>
<dbReference type="RefSeq" id="WP_014259723.1">
    <property type="nucleotide sequence ID" value="NC_016629.1"/>
</dbReference>
<evidence type="ECO:0000256" key="2">
    <source>
        <dbReference type="SAM" id="Phobius"/>
    </source>
</evidence>
<feature type="transmembrane region" description="Helical" evidence="2">
    <location>
        <begin position="141"/>
        <end position="159"/>
    </location>
</feature>